<protein>
    <submittedName>
        <fullName evidence="10">NAD(P)H-dependent oxidoreductase</fullName>
    </submittedName>
</protein>
<evidence type="ECO:0000256" key="6">
    <source>
        <dbReference type="ARBA" id="ARBA00023002"/>
    </source>
</evidence>
<sequence>MSNKEDIKRQVRAAFDFRMAVRVYNDQKIPQEDLDYILDAAWLSPSSIGLEAWRFILLENEAIKKALKDASWGAEYQLETASHFVLLIAEKNARYDTDSVRESLVRRGVGEGEALSKRLVTYESFQKNDMQIADNPRALFDWTAKQTYIALANMMTAAAMIGIDSCPIEGFNYEKVNSILAQYGLIDQEKEGIASMLSLGYRLRDPKHPRSRKPRAEVIFNDQPR</sequence>
<dbReference type="AlphaFoldDB" id="A0A172Q672"/>
<name>A0A172Q672_9STRE</name>
<reference evidence="11" key="2">
    <citation type="submission" date="2016-03" db="EMBL/GenBank/DDBJ databases">
        <title>Streptococcus antelopensis sp. nov., isolated from the feces of the Tibetan antelope (Pantholops hodgsonii) in Hoh Xil National Nature Reserve, Qinghai, China.</title>
        <authorList>
            <person name="Bai X."/>
        </authorList>
    </citation>
    <scope>NUCLEOTIDE SEQUENCE [LARGE SCALE GENOMIC DNA]</scope>
    <source>
        <strain evidence="11">TA 26</strain>
    </source>
</reference>
<keyword evidence="6" id="KW-0560">Oxidoreductase</keyword>
<evidence type="ECO:0000256" key="5">
    <source>
        <dbReference type="ARBA" id="ARBA00022857"/>
    </source>
</evidence>
<dbReference type="RefSeq" id="WP_067060686.1">
    <property type="nucleotide sequence ID" value="NZ_CP014699.1"/>
</dbReference>
<dbReference type="InterPro" id="IPR050627">
    <property type="entry name" value="Nitroreductase/BluB"/>
</dbReference>
<evidence type="ECO:0000256" key="8">
    <source>
        <dbReference type="SAM" id="MobiDB-lite"/>
    </source>
</evidence>
<dbReference type="PANTHER" id="PTHR23026:SF125">
    <property type="entry name" value="OXYGEN-INSENSITIVE NAD(P)H NITROREDUCTASE"/>
    <property type="match status" value="1"/>
</dbReference>
<evidence type="ECO:0000313" key="11">
    <source>
        <dbReference type="Proteomes" id="UP000077317"/>
    </source>
</evidence>
<dbReference type="InterPro" id="IPR000415">
    <property type="entry name" value="Nitroreductase-like"/>
</dbReference>
<dbReference type="Gene3D" id="3.40.109.10">
    <property type="entry name" value="NADH Oxidase"/>
    <property type="match status" value="1"/>
</dbReference>
<reference evidence="10 11" key="1">
    <citation type="journal article" date="2016" name="Int. J. Syst. Evol. Microbiol.">
        <title>Streptococcuspantholopis sp. nov., isolated from faeces of the Tibetan antelope (Pantholops hodgsonii).</title>
        <authorList>
            <person name="Bai X."/>
            <person name="Xiong Y."/>
            <person name="Lu S."/>
            <person name="Jin D."/>
            <person name="Lai X."/>
            <person name="Yang J."/>
            <person name="Niu L."/>
            <person name="Hu S."/>
            <person name="Meng X."/>
            <person name="Pu J."/>
            <person name="Ye C."/>
            <person name="Xu J."/>
        </authorList>
    </citation>
    <scope>NUCLEOTIDE SEQUENCE [LARGE SCALE GENOMIC DNA]</scope>
    <source>
        <strain evidence="10 11">TA 26</strain>
    </source>
</reference>
<dbReference type="GO" id="GO:0046256">
    <property type="term" value="P:2,4,6-trinitrotoluene catabolic process"/>
    <property type="evidence" value="ECO:0007669"/>
    <property type="project" value="TreeGrafter"/>
</dbReference>
<dbReference type="EMBL" id="CP014699">
    <property type="protein sequence ID" value="AND78956.1"/>
    <property type="molecule type" value="Genomic_DNA"/>
</dbReference>
<dbReference type="SUPFAM" id="SSF55469">
    <property type="entry name" value="FMN-dependent nitroreductase-like"/>
    <property type="match status" value="1"/>
</dbReference>
<keyword evidence="7" id="KW-0520">NAD</keyword>
<comment type="similarity">
    <text evidence="2">Belongs to the nitroreductase family.</text>
</comment>
<evidence type="ECO:0000256" key="1">
    <source>
        <dbReference type="ARBA" id="ARBA00001917"/>
    </source>
</evidence>
<dbReference type="KEGG" id="spat:A0O21_02435"/>
<dbReference type="Proteomes" id="UP000077317">
    <property type="component" value="Chromosome"/>
</dbReference>
<dbReference type="CDD" id="cd02149">
    <property type="entry name" value="NfsB-like"/>
    <property type="match status" value="1"/>
</dbReference>
<proteinExistence type="inferred from homology"/>
<keyword evidence="4" id="KW-0288">FMN</keyword>
<accession>A0A172Q672</accession>
<comment type="cofactor">
    <cofactor evidence="1">
        <name>FMN</name>
        <dbReference type="ChEBI" id="CHEBI:58210"/>
    </cofactor>
</comment>
<dbReference type="InterPro" id="IPR029479">
    <property type="entry name" value="Nitroreductase"/>
</dbReference>
<dbReference type="PANTHER" id="PTHR23026">
    <property type="entry name" value="NADPH NITROREDUCTASE"/>
    <property type="match status" value="1"/>
</dbReference>
<gene>
    <name evidence="10" type="ORF">A0O21_02435</name>
</gene>
<dbReference type="InterPro" id="IPR033878">
    <property type="entry name" value="NfsB-like"/>
</dbReference>
<evidence type="ECO:0000313" key="10">
    <source>
        <dbReference type="EMBL" id="AND78956.1"/>
    </source>
</evidence>
<dbReference type="GO" id="GO:0046857">
    <property type="term" value="F:oxidoreductase activity, acting on other nitrogenous compounds as donors, with NAD or NADP as acceptor"/>
    <property type="evidence" value="ECO:0007669"/>
    <property type="project" value="TreeGrafter"/>
</dbReference>
<feature type="domain" description="Nitroreductase" evidence="9">
    <location>
        <begin position="18"/>
        <end position="201"/>
    </location>
</feature>
<keyword evidence="5" id="KW-0521">NADP</keyword>
<feature type="region of interest" description="Disordered" evidence="8">
    <location>
        <begin position="205"/>
        <end position="225"/>
    </location>
</feature>
<evidence type="ECO:0000256" key="4">
    <source>
        <dbReference type="ARBA" id="ARBA00022643"/>
    </source>
</evidence>
<evidence type="ECO:0000256" key="3">
    <source>
        <dbReference type="ARBA" id="ARBA00022630"/>
    </source>
</evidence>
<dbReference type="OrthoDB" id="9809288at2"/>
<dbReference type="GO" id="GO:0005829">
    <property type="term" value="C:cytosol"/>
    <property type="evidence" value="ECO:0007669"/>
    <property type="project" value="TreeGrafter"/>
</dbReference>
<evidence type="ECO:0000256" key="7">
    <source>
        <dbReference type="ARBA" id="ARBA00023027"/>
    </source>
</evidence>
<dbReference type="Pfam" id="PF00881">
    <property type="entry name" value="Nitroreductase"/>
    <property type="match status" value="1"/>
</dbReference>
<keyword evidence="11" id="KW-1185">Reference proteome</keyword>
<evidence type="ECO:0000259" key="9">
    <source>
        <dbReference type="Pfam" id="PF00881"/>
    </source>
</evidence>
<organism evidence="10 11">
    <name type="scientific">Streptococcus pantholopis</name>
    <dbReference type="NCBI Taxonomy" id="1811193"/>
    <lineage>
        <taxon>Bacteria</taxon>
        <taxon>Bacillati</taxon>
        <taxon>Bacillota</taxon>
        <taxon>Bacilli</taxon>
        <taxon>Lactobacillales</taxon>
        <taxon>Streptococcaceae</taxon>
        <taxon>Streptococcus</taxon>
    </lineage>
</organism>
<evidence type="ECO:0000256" key="2">
    <source>
        <dbReference type="ARBA" id="ARBA00007118"/>
    </source>
</evidence>
<keyword evidence="3" id="KW-0285">Flavoprotein</keyword>
<dbReference type="STRING" id="1811193.A0O21_02435"/>